<dbReference type="PROSITE" id="PS50235">
    <property type="entry name" value="USP_3"/>
    <property type="match status" value="1"/>
</dbReference>
<protein>
    <recommendedName>
        <fullName evidence="8">USP domain-containing protein</fullName>
    </recommendedName>
</protein>
<accession>A0A0L0FF76</accession>
<feature type="non-terminal residue" evidence="6">
    <location>
        <position position="515"/>
    </location>
</feature>
<evidence type="ECO:0000313" key="6">
    <source>
        <dbReference type="EMBL" id="KNC75432.1"/>
    </source>
</evidence>
<dbReference type="STRING" id="667725.A0A0L0FF76"/>
<keyword evidence="2" id="KW-0378">Hydrolase</keyword>
<dbReference type="RefSeq" id="XP_014149334.1">
    <property type="nucleotide sequence ID" value="XM_014293859.1"/>
</dbReference>
<feature type="compositionally biased region" description="Polar residues" evidence="3">
    <location>
        <begin position="18"/>
        <end position="31"/>
    </location>
</feature>
<dbReference type="InterPro" id="IPR001394">
    <property type="entry name" value="Peptidase_C19_UCH"/>
</dbReference>
<keyword evidence="1" id="KW-0833">Ubl conjugation pathway</keyword>
<dbReference type="InterPro" id="IPR028889">
    <property type="entry name" value="USP"/>
</dbReference>
<dbReference type="GO" id="GO:0016579">
    <property type="term" value="P:protein deubiquitination"/>
    <property type="evidence" value="ECO:0007669"/>
    <property type="project" value="InterPro"/>
</dbReference>
<evidence type="ECO:0000259" key="5">
    <source>
        <dbReference type="PROSITE" id="PS50235"/>
    </source>
</evidence>
<evidence type="ECO:0000259" key="4">
    <source>
        <dbReference type="PROSITE" id="PS50003"/>
    </source>
</evidence>
<dbReference type="OrthoDB" id="205782at2759"/>
<dbReference type="AlphaFoldDB" id="A0A0L0FF76"/>
<dbReference type="PROSITE" id="PS50003">
    <property type="entry name" value="PH_DOMAIN"/>
    <property type="match status" value="1"/>
</dbReference>
<evidence type="ECO:0000256" key="2">
    <source>
        <dbReference type="ARBA" id="ARBA00022801"/>
    </source>
</evidence>
<evidence type="ECO:0000256" key="3">
    <source>
        <dbReference type="SAM" id="MobiDB-lite"/>
    </source>
</evidence>
<feature type="non-terminal residue" evidence="6">
    <location>
        <position position="1"/>
    </location>
</feature>
<feature type="domain" description="USP" evidence="5">
    <location>
        <begin position="49"/>
        <end position="372"/>
    </location>
</feature>
<feature type="domain" description="PH" evidence="4">
    <location>
        <begin position="476"/>
        <end position="515"/>
    </location>
</feature>
<dbReference type="InterPro" id="IPR001849">
    <property type="entry name" value="PH_domain"/>
</dbReference>
<dbReference type="InterPro" id="IPR052398">
    <property type="entry name" value="Ubiquitin_hydrolase_53/54"/>
</dbReference>
<keyword evidence="7" id="KW-1185">Reference proteome</keyword>
<dbReference type="Gene3D" id="3.90.70.10">
    <property type="entry name" value="Cysteine proteinases"/>
    <property type="match status" value="1"/>
</dbReference>
<dbReference type="Proteomes" id="UP000054560">
    <property type="component" value="Unassembled WGS sequence"/>
</dbReference>
<dbReference type="eggNOG" id="KOG1887">
    <property type="taxonomic scope" value="Eukaryota"/>
</dbReference>
<sequence length="515" mass="57420">AAAAAASLSAPLTPGVSRKQQSSLSANASPRTNHRLTDAVSPGTSNITRGLINLPGENMCFLNVLVQILFHLDSFRVGLHSITNHVCPFPDKDSCVLSSLQYQHTGRFQPKDMDDAAETFEAVCTCIHACLTGNIDKDQQMYCENPCFVHDLFSVSVEEKRKCKCGGTKTSSKYEKLVNYISTTALVQVAKGVRANGVANPSDMNRLAEQSKAFSSNRFSAITMDDIIPMDQIVSALVTPDPVKCDKCSLQVPAQLYQIGTVPTCVVFGLIWERNIDYHDITRVLEQVQPIIDLNKLYGHEQGRHGSTPMLCHAMVCYYGQHYVSYFYSTSESKWFQVDDVRIREVGPSWSYLLRDCTKGKFQPVLTFYQTCSSEDAKQAGVEYMADMENYFQWKADEAVFEESRAIAPVQDLPSAVEMSQPTDANITDQLQIEAEMAARELMEMQDLALALDMQEREETQSNPLPTQRRSTTDSTIVYSGTLLVHAKSGLIKRDWRRRTVSLQDGNLAIIKPGQ</sequence>
<gene>
    <name evidence="6" type="ORF">SARC_12042</name>
</gene>
<dbReference type="SUPFAM" id="SSF54001">
    <property type="entry name" value="Cysteine proteinases"/>
    <property type="match status" value="1"/>
</dbReference>
<evidence type="ECO:0000256" key="1">
    <source>
        <dbReference type="ARBA" id="ARBA00022786"/>
    </source>
</evidence>
<dbReference type="Pfam" id="PF00443">
    <property type="entry name" value="UCH"/>
    <property type="match status" value="1"/>
</dbReference>
<dbReference type="PANTHER" id="PTHR22975">
    <property type="entry name" value="UBIQUITIN SPECIFIC PROTEINASE"/>
    <property type="match status" value="1"/>
</dbReference>
<dbReference type="GeneID" id="25912546"/>
<organism evidence="6 7">
    <name type="scientific">Sphaeroforma arctica JP610</name>
    <dbReference type="NCBI Taxonomy" id="667725"/>
    <lineage>
        <taxon>Eukaryota</taxon>
        <taxon>Ichthyosporea</taxon>
        <taxon>Ichthyophonida</taxon>
        <taxon>Sphaeroforma</taxon>
    </lineage>
</organism>
<name>A0A0L0FF76_9EUKA</name>
<dbReference type="GO" id="GO:0004843">
    <property type="term" value="F:cysteine-type deubiquitinase activity"/>
    <property type="evidence" value="ECO:0007669"/>
    <property type="project" value="InterPro"/>
</dbReference>
<dbReference type="PANTHER" id="PTHR22975:SF9">
    <property type="entry name" value="ECHINUS SPLICE FORM 3"/>
    <property type="match status" value="1"/>
</dbReference>
<evidence type="ECO:0000313" key="7">
    <source>
        <dbReference type="Proteomes" id="UP000054560"/>
    </source>
</evidence>
<dbReference type="InterPro" id="IPR038765">
    <property type="entry name" value="Papain-like_cys_pep_sf"/>
</dbReference>
<reference evidence="6 7" key="1">
    <citation type="submission" date="2011-02" db="EMBL/GenBank/DDBJ databases">
        <title>The Genome Sequence of Sphaeroforma arctica JP610.</title>
        <authorList>
            <consortium name="The Broad Institute Genome Sequencing Platform"/>
            <person name="Russ C."/>
            <person name="Cuomo C."/>
            <person name="Young S.K."/>
            <person name="Zeng Q."/>
            <person name="Gargeya S."/>
            <person name="Alvarado L."/>
            <person name="Berlin A."/>
            <person name="Chapman S.B."/>
            <person name="Chen Z."/>
            <person name="Freedman E."/>
            <person name="Gellesch M."/>
            <person name="Goldberg J."/>
            <person name="Griggs A."/>
            <person name="Gujja S."/>
            <person name="Heilman E."/>
            <person name="Heiman D."/>
            <person name="Howarth C."/>
            <person name="Mehta T."/>
            <person name="Neiman D."/>
            <person name="Pearson M."/>
            <person name="Roberts A."/>
            <person name="Saif S."/>
            <person name="Shea T."/>
            <person name="Shenoy N."/>
            <person name="Sisk P."/>
            <person name="Stolte C."/>
            <person name="Sykes S."/>
            <person name="White J."/>
            <person name="Yandava C."/>
            <person name="Burger G."/>
            <person name="Gray M.W."/>
            <person name="Holland P.W.H."/>
            <person name="King N."/>
            <person name="Lang F.B.F."/>
            <person name="Roger A.J."/>
            <person name="Ruiz-Trillo I."/>
            <person name="Haas B."/>
            <person name="Nusbaum C."/>
            <person name="Birren B."/>
        </authorList>
    </citation>
    <scope>NUCLEOTIDE SEQUENCE [LARGE SCALE GENOMIC DNA]</scope>
    <source>
        <strain evidence="6 7">JP610</strain>
    </source>
</reference>
<dbReference type="CDD" id="cd02257">
    <property type="entry name" value="Peptidase_C19"/>
    <property type="match status" value="1"/>
</dbReference>
<feature type="region of interest" description="Disordered" evidence="3">
    <location>
        <begin position="13"/>
        <end position="41"/>
    </location>
</feature>
<evidence type="ECO:0008006" key="8">
    <source>
        <dbReference type="Google" id="ProtNLM"/>
    </source>
</evidence>
<dbReference type="EMBL" id="KQ243626">
    <property type="protein sequence ID" value="KNC75432.1"/>
    <property type="molecule type" value="Genomic_DNA"/>
</dbReference>
<proteinExistence type="predicted"/>